<reference evidence="2" key="1">
    <citation type="journal article" date="2020" name="Stud. Mycol.">
        <title>101 Dothideomycetes genomes: a test case for predicting lifestyles and emergence of pathogens.</title>
        <authorList>
            <person name="Haridas S."/>
            <person name="Albert R."/>
            <person name="Binder M."/>
            <person name="Bloem J."/>
            <person name="Labutti K."/>
            <person name="Salamov A."/>
            <person name="Andreopoulos B."/>
            <person name="Baker S."/>
            <person name="Barry K."/>
            <person name="Bills G."/>
            <person name="Bluhm B."/>
            <person name="Cannon C."/>
            <person name="Castanera R."/>
            <person name="Culley D."/>
            <person name="Daum C."/>
            <person name="Ezra D."/>
            <person name="Gonzalez J."/>
            <person name="Henrissat B."/>
            <person name="Kuo A."/>
            <person name="Liang C."/>
            <person name="Lipzen A."/>
            <person name="Lutzoni F."/>
            <person name="Magnuson J."/>
            <person name="Mondo S."/>
            <person name="Nolan M."/>
            <person name="Ohm R."/>
            <person name="Pangilinan J."/>
            <person name="Park H.-J."/>
            <person name="Ramirez L."/>
            <person name="Alfaro M."/>
            <person name="Sun H."/>
            <person name="Tritt A."/>
            <person name="Yoshinaga Y."/>
            <person name="Zwiers L.-H."/>
            <person name="Turgeon B."/>
            <person name="Goodwin S."/>
            <person name="Spatafora J."/>
            <person name="Crous P."/>
            <person name="Grigoriev I."/>
        </authorList>
    </citation>
    <scope>NUCLEOTIDE SEQUENCE</scope>
    <source>
        <strain evidence="2">CBS 133067</strain>
    </source>
</reference>
<accession>A0A9P4M609</accession>
<name>A0A9P4M609_9PEZI</name>
<dbReference type="Pfam" id="PF02567">
    <property type="entry name" value="PhzC-PhzF"/>
    <property type="match status" value="1"/>
</dbReference>
<protein>
    <submittedName>
        <fullName evidence="2">Diaminopimelate epimerase-like protein</fullName>
    </submittedName>
</protein>
<dbReference type="PIRSF" id="PIRSF016184">
    <property type="entry name" value="PhzC_PhzF"/>
    <property type="match status" value="1"/>
</dbReference>
<sequence>MTSSKLRLKYTVFDVFTNTPWAQGNPLAVIQLTKETAKQISQEQKHLIAREFNFSETTFLHDYSDGDTEGHATKRTVDIFTKTKQIPFAGHPTIGTAAYCFNHVFHHDSEGGILIAKAGEIHIRRDRGTGLIGADIPCSNYRVHSQGLGRVERASIVQQHPELQGISESLAHDFPVISIAGGLYFIPVEIELLETMASLRPARPPPDATKVLDEGFSGALGGTMFYHELSSTDDAHRFRVRRMTSIGEEDLATGSAACAFSVWQSQVRSRERPEAGLEKKTIRYEIEQGVEMGRRSEIIVDVTLNDDLRPKKVILSGHAAEVMKGELII</sequence>
<dbReference type="AlphaFoldDB" id="A0A9P4M609"/>
<dbReference type="NCBIfam" id="TIGR00654">
    <property type="entry name" value="PhzF_family"/>
    <property type="match status" value="1"/>
</dbReference>
<evidence type="ECO:0000313" key="2">
    <source>
        <dbReference type="EMBL" id="KAF2094344.1"/>
    </source>
</evidence>
<dbReference type="Gene3D" id="3.10.310.10">
    <property type="entry name" value="Diaminopimelate Epimerase, Chain A, domain 1"/>
    <property type="match status" value="2"/>
</dbReference>
<comment type="caution">
    <text evidence="2">The sequence shown here is derived from an EMBL/GenBank/DDBJ whole genome shotgun (WGS) entry which is preliminary data.</text>
</comment>
<dbReference type="Proteomes" id="UP000799772">
    <property type="component" value="Unassembled WGS sequence"/>
</dbReference>
<evidence type="ECO:0000256" key="1">
    <source>
        <dbReference type="PIRSR" id="PIRSR016184-1"/>
    </source>
</evidence>
<dbReference type="SUPFAM" id="SSF54506">
    <property type="entry name" value="Diaminopimelate epimerase-like"/>
    <property type="match status" value="1"/>
</dbReference>
<dbReference type="PANTHER" id="PTHR13774:SF32">
    <property type="entry name" value="ANTISENSE-ENHANCING SEQUENCE 1"/>
    <property type="match status" value="1"/>
</dbReference>
<proteinExistence type="predicted"/>
<dbReference type="GO" id="GO:0005737">
    <property type="term" value="C:cytoplasm"/>
    <property type="evidence" value="ECO:0007669"/>
    <property type="project" value="TreeGrafter"/>
</dbReference>
<gene>
    <name evidence="2" type="ORF">NA57DRAFT_80157</name>
</gene>
<dbReference type="GO" id="GO:0016853">
    <property type="term" value="F:isomerase activity"/>
    <property type="evidence" value="ECO:0007669"/>
    <property type="project" value="TreeGrafter"/>
</dbReference>
<organism evidence="2 3">
    <name type="scientific">Rhizodiscina lignyota</name>
    <dbReference type="NCBI Taxonomy" id="1504668"/>
    <lineage>
        <taxon>Eukaryota</taxon>
        <taxon>Fungi</taxon>
        <taxon>Dikarya</taxon>
        <taxon>Ascomycota</taxon>
        <taxon>Pezizomycotina</taxon>
        <taxon>Dothideomycetes</taxon>
        <taxon>Pleosporomycetidae</taxon>
        <taxon>Aulographales</taxon>
        <taxon>Rhizodiscinaceae</taxon>
        <taxon>Rhizodiscina</taxon>
    </lineage>
</organism>
<dbReference type="PANTHER" id="PTHR13774">
    <property type="entry name" value="PHENAZINE BIOSYNTHESIS PROTEIN"/>
    <property type="match status" value="1"/>
</dbReference>
<keyword evidence="3" id="KW-1185">Reference proteome</keyword>
<evidence type="ECO:0000313" key="3">
    <source>
        <dbReference type="Proteomes" id="UP000799772"/>
    </source>
</evidence>
<dbReference type="EMBL" id="ML978134">
    <property type="protein sequence ID" value="KAF2094344.1"/>
    <property type="molecule type" value="Genomic_DNA"/>
</dbReference>
<feature type="active site" evidence="1">
    <location>
        <position position="56"/>
    </location>
</feature>
<dbReference type="InterPro" id="IPR003719">
    <property type="entry name" value="Phenazine_PhzF-like"/>
</dbReference>
<dbReference type="OrthoDB" id="75169at2759"/>